<organism evidence="2 3">
    <name type="scientific">Capsicum annuum</name>
    <name type="common">Capsicum pepper</name>
    <dbReference type="NCBI Taxonomy" id="4072"/>
    <lineage>
        <taxon>Eukaryota</taxon>
        <taxon>Viridiplantae</taxon>
        <taxon>Streptophyta</taxon>
        <taxon>Embryophyta</taxon>
        <taxon>Tracheophyta</taxon>
        <taxon>Spermatophyta</taxon>
        <taxon>Magnoliopsida</taxon>
        <taxon>eudicotyledons</taxon>
        <taxon>Gunneridae</taxon>
        <taxon>Pentapetalae</taxon>
        <taxon>asterids</taxon>
        <taxon>lamiids</taxon>
        <taxon>Solanales</taxon>
        <taxon>Solanaceae</taxon>
        <taxon>Solanoideae</taxon>
        <taxon>Capsiceae</taxon>
        <taxon>Capsicum</taxon>
    </lineage>
</organism>
<dbReference type="InterPro" id="IPR036291">
    <property type="entry name" value="NAD(P)-bd_dom_sf"/>
</dbReference>
<gene>
    <name evidence="2" type="ORF">T459_33299</name>
</gene>
<evidence type="ECO:0000259" key="1">
    <source>
        <dbReference type="Pfam" id="PF08240"/>
    </source>
</evidence>
<reference evidence="2 3" key="2">
    <citation type="journal article" date="2017" name="Genome Biol.">
        <title>New reference genome sequences of hot pepper reveal the massive evolution of plant disease-resistance genes by retroduplication.</title>
        <authorList>
            <person name="Kim S."/>
            <person name="Park J."/>
            <person name="Yeom S.I."/>
            <person name="Kim Y.M."/>
            <person name="Seo E."/>
            <person name="Kim K.T."/>
            <person name="Kim M.S."/>
            <person name="Lee J.M."/>
            <person name="Cheong K."/>
            <person name="Shin H.S."/>
            <person name="Kim S.B."/>
            <person name="Han K."/>
            <person name="Lee J."/>
            <person name="Park M."/>
            <person name="Lee H.A."/>
            <person name="Lee H.Y."/>
            <person name="Lee Y."/>
            <person name="Oh S."/>
            <person name="Lee J.H."/>
            <person name="Choi E."/>
            <person name="Choi E."/>
            <person name="Lee S.E."/>
            <person name="Jeon J."/>
            <person name="Kim H."/>
            <person name="Choi G."/>
            <person name="Song H."/>
            <person name="Lee J."/>
            <person name="Lee S.C."/>
            <person name="Kwon J.K."/>
            <person name="Lee H.Y."/>
            <person name="Koo N."/>
            <person name="Hong Y."/>
            <person name="Kim R.W."/>
            <person name="Kang W.H."/>
            <person name="Huh J.H."/>
            <person name="Kang B.C."/>
            <person name="Yang T.J."/>
            <person name="Lee Y.H."/>
            <person name="Bennetzen J.L."/>
            <person name="Choi D."/>
        </authorList>
    </citation>
    <scope>NUCLEOTIDE SEQUENCE [LARGE SCALE GENOMIC DNA]</scope>
    <source>
        <strain evidence="3">cv. CM334</strain>
    </source>
</reference>
<protein>
    <submittedName>
        <fullName evidence="2">Quinone-oxidoreductase -like protein, chloroplastic</fullName>
    </submittedName>
</protein>
<dbReference type="InterPro" id="IPR013154">
    <property type="entry name" value="ADH-like_N"/>
</dbReference>
<dbReference type="AlphaFoldDB" id="A0A2G2XZU4"/>
<keyword evidence="3" id="KW-1185">Reference proteome</keyword>
<dbReference type="SUPFAM" id="SSF50129">
    <property type="entry name" value="GroES-like"/>
    <property type="match status" value="1"/>
</dbReference>
<dbReference type="Proteomes" id="UP000222542">
    <property type="component" value="Unassembled WGS sequence"/>
</dbReference>
<dbReference type="InterPro" id="IPR052733">
    <property type="entry name" value="Chloroplast_QOR"/>
</dbReference>
<evidence type="ECO:0000313" key="2">
    <source>
        <dbReference type="EMBL" id="PHT62851.1"/>
    </source>
</evidence>
<feature type="domain" description="Alcohol dehydrogenase-like N-terminal" evidence="1">
    <location>
        <begin position="23"/>
        <end position="78"/>
    </location>
</feature>
<accession>A0A2G2XZU4</accession>
<sequence>MDEKVMHVVQYGSYGGHASSTSSSKVSFYSYHNVGGEVVEVGSNVKSFKRGDKVVATLNTQNGGGLSEYVVAKESLTVTGPVEVSAAKGAGHLIADLTALQALVNVVGVKLDGTGPRNNILVTAASGGVGHYVVQLAKLGNTHVTATCGARNFDFVKSS</sequence>
<evidence type="ECO:0000313" key="3">
    <source>
        <dbReference type="Proteomes" id="UP000222542"/>
    </source>
</evidence>
<reference evidence="2 3" key="1">
    <citation type="journal article" date="2014" name="Nat. Genet.">
        <title>Genome sequence of the hot pepper provides insights into the evolution of pungency in Capsicum species.</title>
        <authorList>
            <person name="Kim S."/>
            <person name="Park M."/>
            <person name="Yeom S.I."/>
            <person name="Kim Y.M."/>
            <person name="Lee J.M."/>
            <person name="Lee H.A."/>
            <person name="Seo E."/>
            <person name="Choi J."/>
            <person name="Cheong K."/>
            <person name="Kim K.T."/>
            <person name="Jung K."/>
            <person name="Lee G.W."/>
            <person name="Oh S.K."/>
            <person name="Bae C."/>
            <person name="Kim S.B."/>
            <person name="Lee H.Y."/>
            <person name="Kim S.Y."/>
            <person name="Kim M.S."/>
            <person name="Kang B.C."/>
            <person name="Jo Y.D."/>
            <person name="Yang H.B."/>
            <person name="Jeong H.J."/>
            <person name="Kang W.H."/>
            <person name="Kwon J.K."/>
            <person name="Shin C."/>
            <person name="Lim J.Y."/>
            <person name="Park J.H."/>
            <person name="Huh J.H."/>
            <person name="Kim J.S."/>
            <person name="Kim B.D."/>
            <person name="Cohen O."/>
            <person name="Paran I."/>
            <person name="Suh M.C."/>
            <person name="Lee S.B."/>
            <person name="Kim Y.K."/>
            <person name="Shin Y."/>
            <person name="Noh S.J."/>
            <person name="Park J."/>
            <person name="Seo Y.S."/>
            <person name="Kwon S.Y."/>
            <person name="Kim H.A."/>
            <person name="Park J.M."/>
            <person name="Kim H.J."/>
            <person name="Choi S.B."/>
            <person name="Bosland P.W."/>
            <person name="Reeves G."/>
            <person name="Jo S.H."/>
            <person name="Lee B.W."/>
            <person name="Cho H.T."/>
            <person name="Choi H.S."/>
            <person name="Lee M.S."/>
            <person name="Yu Y."/>
            <person name="Do Choi Y."/>
            <person name="Park B.S."/>
            <person name="van Deynze A."/>
            <person name="Ashrafi H."/>
            <person name="Hill T."/>
            <person name="Kim W.T."/>
            <person name="Pai H.S."/>
            <person name="Ahn H.K."/>
            <person name="Yeam I."/>
            <person name="Giovannoni J.J."/>
            <person name="Rose J.K."/>
            <person name="Sorensen I."/>
            <person name="Lee S.J."/>
            <person name="Kim R.W."/>
            <person name="Choi I.Y."/>
            <person name="Choi B.S."/>
            <person name="Lim J.S."/>
            <person name="Lee Y.H."/>
            <person name="Choi D."/>
        </authorList>
    </citation>
    <scope>NUCLEOTIDE SEQUENCE [LARGE SCALE GENOMIC DNA]</scope>
    <source>
        <strain evidence="3">cv. CM334</strain>
    </source>
</reference>
<dbReference type="Gene3D" id="3.90.180.10">
    <property type="entry name" value="Medium-chain alcohol dehydrogenases, catalytic domain"/>
    <property type="match status" value="1"/>
</dbReference>
<dbReference type="SUPFAM" id="SSF51735">
    <property type="entry name" value="NAD(P)-binding Rossmann-fold domains"/>
    <property type="match status" value="1"/>
</dbReference>
<dbReference type="Gramene" id="PHT62851">
    <property type="protein sequence ID" value="PHT62851"/>
    <property type="gene ID" value="T459_33299"/>
</dbReference>
<dbReference type="EMBL" id="AYRZ02000054">
    <property type="protein sequence ID" value="PHT62851.1"/>
    <property type="molecule type" value="Genomic_DNA"/>
</dbReference>
<dbReference type="PANTHER" id="PTHR44013:SF1">
    <property type="entry name" value="ZINC-TYPE ALCOHOL DEHYDROGENASE-LIKE PROTEIN C16A3.02C"/>
    <property type="match status" value="1"/>
</dbReference>
<dbReference type="Pfam" id="PF08240">
    <property type="entry name" value="ADH_N"/>
    <property type="match status" value="1"/>
</dbReference>
<name>A0A2G2XZU4_CAPAN</name>
<dbReference type="InterPro" id="IPR011032">
    <property type="entry name" value="GroES-like_sf"/>
</dbReference>
<comment type="caution">
    <text evidence="2">The sequence shown here is derived from an EMBL/GenBank/DDBJ whole genome shotgun (WGS) entry which is preliminary data.</text>
</comment>
<proteinExistence type="predicted"/>
<dbReference type="Gene3D" id="3.40.50.720">
    <property type="entry name" value="NAD(P)-binding Rossmann-like Domain"/>
    <property type="match status" value="1"/>
</dbReference>
<dbReference type="PANTHER" id="PTHR44013">
    <property type="entry name" value="ZINC-TYPE ALCOHOL DEHYDROGENASE-LIKE PROTEIN C16A3.02C"/>
    <property type="match status" value="1"/>
</dbReference>